<dbReference type="Gene3D" id="1.10.1740.10">
    <property type="match status" value="1"/>
</dbReference>
<dbReference type="NCBIfam" id="TIGR02937">
    <property type="entry name" value="sigma70-ECF"/>
    <property type="match status" value="1"/>
</dbReference>
<protein>
    <recommendedName>
        <fullName evidence="4">RNA polymerase sigma-70 region 2 domain-containing protein</fullName>
    </recommendedName>
</protein>
<name>A0A1A9HZU9_9BACT</name>
<feature type="domain" description="RNA polymerase sigma-70 region 2" evidence="4">
    <location>
        <begin position="25"/>
        <end position="90"/>
    </location>
</feature>
<dbReference type="RefSeq" id="WP_067753364.1">
    <property type="nucleotide sequence ID" value="NZ_CP015772.1"/>
</dbReference>
<evidence type="ECO:0000256" key="1">
    <source>
        <dbReference type="ARBA" id="ARBA00023015"/>
    </source>
</evidence>
<sequence>MRDKGEILQNDQRIPDRLKNGFERIYKEHLQVLCIAAYKIVRDKEKAKDCVQDLFMELWDGNKISRLLEMEDAGAYLFTCVRHKCYRLLSLENRQGKVNDLLSGLQQDTPVLPEKEEDPRKTAVLMDAVQNMPPQPYKAFQLHVIEGKKEKK</sequence>
<dbReference type="InterPro" id="IPR039425">
    <property type="entry name" value="RNA_pol_sigma-70-like"/>
</dbReference>
<keyword evidence="3" id="KW-0804">Transcription</keyword>
<evidence type="ECO:0000313" key="5">
    <source>
        <dbReference type="EMBL" id="ANH80605.1"/>
    </source>
</evidence>
<organism evidence="5 6">
    <name type="scientific">Niabella ginsenosidivorans</name>
    <dbReference type="NCBI Taxonomy" id="1176587"/>
    <lineage>
        <taxon>Bacteria</taxon>
        <taxon>Pseudomonadati</taxon>
        <taxon>Bacteroidota</taxon>
        <taxon>Chitinophagia</taxon>
        <taxon>Chitinophagales</taxon>
        <taxon>Chitinophagaceae</taxon>
        <taxon>Niabella</taxon>
    </lineage>
</organism>
<dbReference type="KEGG" id="nia:A8C56_06070"/>
<evidence type="ECO:0000259" key="4">
    <source>
        <dbReference type="Pfam" id="PF04542"/>
    </source>
</evidence>
<dbReference type="PANTHER" id="PTHR43133:SF46">
    <property type="entry name" value="RNA POLYMERASE SIGMA-70 FACTOR ECF SUBFAMILY"/>
    <property type="match status" value="1"/>
</dbReference>
<keyword evidence="1" id="KW-0805">Transcription regulation</keyword>
<dbReference type="InterPro" id="IPR007627">
    <property type="entry name" value="RNA_pol_sigma70_r2"/>
</dbReference>
<dbReference type="STRING" id="1176587.A8C56_06070"/>
<keyword evidence="2" id="KW-0731">Sigma factor</keyword>
<evidence type="ECO:0000256" key="2">
    <source>
        <dbReference type="ARBA" id="ARBA00023082"/>
    </source>
</evidence>
<dbReference type="InterPro" id="IPR013325">
    <property type="entry name" value="RNA_pol_sigma_r2"/>
</dbReference>
<dbReference type="SUPFAM" id="SSF88946">
    <property type="entry name" value="Sigma2 domain of RNA polymerase sigma factors"/>
    <property type="match status" value="1"/>
</dbReference>
<dbReference type="GO" id="GO:0006352">
    <property type="term" value="P:DNA-templated transcription initiation"/>
    <property type="evidence" value="ECO:0007669"/>
    <property type="project" value="InterPro"/>
</dbReference>
<dbReference type="Pfam" id="PF04542">
    <property type="entry name" value="Sigma70_r2"/>
    <property type="match status" value="1"/>
</dbReference>
<dbReference type="GO" id="GO:0016987">
    <property type="term" value="F:sigma factor activity"/>
    <property type="evidence" value="ECO:0007669"/>
    <property type="project" value="UniProtKB-KW"/>
</dbReference>
<dbReference type="PANTHER" id="PTHR43133">
    <property type="entry name" value="RNA POLYMERASE ECF-TYPE SIGMA FACTO"/>
    <property type="match status" value="1"/>
</dbReference>
<dbReference type="AlphaFoldDB" id="A0A1A9HZU9"/>
<dbReference type="InterPro" id="IPR014284">
    <property type="entry name" value="RNA_pol_sigma-70_dom"/>
</dbReference>
<evidence type="ECO:0000313" key="6">
    <source>
        <dbReference type="Proteomes" id="UP000077667"/>
    </source>
</evidence>
<gene>
    <name evidence="5" type="ORF">A8C56_06070</name>
</gene>
<reference evidence="5 6" key="1">
    <citation type="submission" date="2016-05" db="EMBL/GenBank/DDBJ databases">
        <title>Niabella ginsenosidivorans BS26 whole genome sequencing.</title>
        <authorList>
            <person name="Im W.T."/>
            <person name="Siddiqi M.Z."/>
        </authorList>
    </citation>
    <scope>NUCLEOTIDE SEQUENCE [LARGE SCALE GENOMIC DNA]</scope>
    <source>
        <strain evidence="5 6">BS26</strain>
    </source>
</reference>
<accession>A0A1A9HZU9</accession>
<dbReference type="EMBL" id="CP015772">
    <property type="protein sequence ID" value="ANH80605.1"/>
    <property type="molecule type" value="Genomic_DNA"/>
</dbReference>
<proteinExistence type="predicted"/>
<keyword evidence="6" id="KW-1185">Reference proteome</keyword>
<dbReference type="Proteomes" id="UP000077667">
    <property type="component" value="Chromosome"/>
</dbReference>
<evidence type="ECO:0000256" key="3">
    <source>
        <dbReference type="ARBA" id="ARBA00023163"/>
    </source>
</evidence>